<protein>
    <submittedName>
        <fullName evidence="2">Uncharacterized protein</fullName>
    </submittedName>
</protein>
<keyword evidence="1" id="KW-1133">Transmembrane helix</keyword>
<sequence>MAEPGDQRVDRDGHPSWVIPFWMLLALAAMFFVGCGCGSFLTWLSLLGPFGPGDSRAPGAD</sequence>
<gene>
    <name evidence="2" type="ORF">FRUB_01811</name>
</gene>
<keyword evidence="3" id="KW-1185">Reference proteome</keyword>
<feature type="transmembrane region" description="Helical" evidence="1">
    <location>
        <begin position="21"/>
        <end position="46"/>
    </location>
</feature>
<accession>A0A225DVC8</accession>
<keyword evidence="1" id="KW-0472">Membrane</keyword>
<reference evidence="3" key="1">
    <citation type="submission" date="2017-06" db="EMBL/GenBank/DDBJ databases">
        <title>Genome analysis of Fimbriiglobus ruber SP5, the first member of the order Planctomycetales with confirmed chitinolytic capability.</title>
        <authorList>
            <person name="Ravin N.V."/>
            <person name="Rakitin A.L."/>
            <person name="Ivanova A.A."/>
            <person name="Beletsky A.V."/>
            <person name="Kulichevskaya I.S."/>
            <person name="Mardanov A.V."/>
            <person name="Dedysh S.N."/>
        </authorList>
    </citation>
    <scope>NUCLEOTIDE SEQUENCE [LARGE SCALE GENOMIC DNA]</scope>
    <source>
        <strain evidence="3">SP5</strain>
    </source>
</reference>
<evidence type="ECO:0000313" key="3">
    <source>
        <dbReference type="Proteomes" id="UP000214646"/>
    </source>
</evidence>
<evidence type="ECO:0000256" key="1">
    <source>
        <dbReference type="SAM" id="Phobius"/>
    </source>
</evidence>
<dbReference type="EMBL" id="NIDE01000002">
    <property type="protein sequence ID" value="OWK45480.1"/>
    <property type="molecule type" value="Genomic_DNA"/>
</dbReference>
<dbReference type="OrthoDB" id="1072135at2"/>
<name>A0A225DVC8_9BACT</name>
<dbReference type="AlphaFoldDB" id="A0A225DVC8"/>
<comment type="caution">
    <text evidence="2">The sequence shown here is derived from an EMBL/GenBank/DDBJ whole genome shotgun (WGS) entry which is preliminary data.</text>
</comment>
<keyword evidence="1" id="KW-0812">Transmembrane</keyword>
<proteinExistence type="predicted"/>
<dbReference type="RefSeq" id="WP_088253207.1">
    <property type="nucleotide sequence ID" value="NZ_NIDE01000002.1"/>
</dbReference>
<organism evidence="2 3">
    <name type="scientific">Fimbriiglobus ruber</name>
    <dbReference type="NCBI Taxonomy" id="1908690"/>
    <lineage>
        <taxon>Bacteria</taxon>
        <taxon>Pseudomonadati</taxon>
        <taxon>Planctomycetota</taxon>
        <taxon>Planctomycetia</taxon>
        <taxon>Gemmatales</taxon>
        <taxon>Gemmataceae</taxon>
        <taxon>Fimbriiglobus</taxon>
    </lineage>
</organism>
<dbReference type="Proteomes" id="UP000214646">
    <property type="component" value="Unassembled WGS sequence"/>
</dbReference>
<evidence type="ECO:0000313" key="2">
    <source>
        <dbReference type="EMBL" id="OWK45480.1"/>
    </source>
</evidence>